<dbReference type="InterPro" id="IPR000531">
    <property type="entry name" value="Beta-barrel_TonB"/>
</dbReference>
<feature type="chain" id="PRO_5025678282" evidence="13">
    <location>
        <begin position="32"/>
        <end position="785"/>
    </location>
</feature>
<dbReference type="PANTHER" id="PTHR32552:SF81">
    <property type="entry name" value="TONB-DEPENDENT OUTER MEMBRANE RECEPTOR"/>
    <property type="match status" value="1"/>
</dbReference>
<dbReference type="GO" id="GO:0006826">
    <property type="term" value="P:iron ion transport"/>
    <property type="evidence" value="ECO:0007669"/>
    <property type="project" value="UniProtKB-KW"/>
</dbReference>
<keyword evidence="13" id="KW-0732">Signal</keyword>
<dbReference type="Pfam" id="PF07715">
    <property type="entry name" value="Plug"/>
    <property type="match status" value="1"/>
</dbReference>
<feature type="domain" description="TonB-dependent receptor-like beta-barrel" evidence="14">
    <location>
        <begin position="306"/>
        <end position="751"/>
    </location>
</feature>
<comment type="similarity">
    <text evidence="11 12">Belongs to the TonB-dependent receptor family.</text>
</comment>
<evidence type="ECO:0000256" key="5">
    <source>
        <dbReference type="ARBA" id="ARBA00022692"/>
    </source>
</evidence>
<evidence type="ECO:0000256" key="9">
    <source>
        <dbReference type="ARBA" id="ARBA00023136"/>
    </source>
</evidence>
<dbReference type="CDD" id="cd01347">
    <property type="entry name" value="ligand_gated_channel"/>
    <property type="match status" value="1"/>
</dbReference>
<keyword evidence="10 11" id="KW-0998">Cell outer membrane</keyword>
<evidence type="ECO:0000313" key="17">
    <source>
        <dbReference type="Proteomes" id="UP000477680"/>
    </source>
</evidence>
<evidence type="ECO:0000256" key="2">
    <source>
        <dbReference type="ARBA" id="ARBA00022448"/>
    </source>
</evidence>
<organism evidence="16 17">
    <name type="scientific">Kineobactrum salinum</name>
    <dbReference type="NCBI Taxonomy" id="2708301"/>
    <lineage>
        <taxon>Bacteria</taxon>
        <taxon>Pseudomonadati</taxon>
        <taxon>Pseudomonadota</taxon>
        <taxon>Gammaproteobacteria</taxon>
        <taxon>Cellvibrionales</taxon>
        <taxon>Halieaceae</taxon>
        <taxon>Kineobactrum</taxon>
    </lineage>
</organism>
<dbReference type="AlphaFoldDB" id="A0A6C0U732"/>
<sequence>MTIKTNARKISSTHLARGSVLAMAVAGTLGAAPAAAQRDTSFGLEEVVVTAQRRERGLQDSPIAVTAVTGDTLRAGNILSYADLARSAAGVSFSEGSPLDQELNIRGVVSVRIDSPTSDPSIGVFIDNVYIGRTGQLNTDFFDIERVEIIRGPQGVLLGKGVVGGALSIVTAAPEQEAGGAISVSAGNYGDFKSYGHLTGALSEDLSGRLSYQMQNRDGFAKDILNNRDLEDKRSDQFRAQLLYQPDGGDFMARLVVDYSQDESNGIHRLGENINPDLAGTKSFSRGRAVVAAARGGLSRRESLSTHPTFVGDTDPTPQFLERESWAVSLNIEKGLGENMTLASVTGYRSGESDSLYSQTGIDPRNPYNLADMTVPLVFDSVVAEFEDFEQFSQEFNLSWDNESSRWEGLVGLYYQHTPIEKNDRFRGYSQPAVFEPPIFAPTLSGESNWFNKGTTDTYAAFGQVGFAFTDAIKLTVGGRYTSDEKDGRVRGLAAATGDFFNPDDTVPLTPLSPTFAEGEGYTANYDESWSEFTPQAILEYNPSGDFMAYFNVAKAFKGGGFEDTPANAAAAQISFDPETVTSYELGAKIDFWDGRARVNAAAYYMDYVDLQVTQTNAECLCNITDNAADAEVRGVELEVQLALTRELRLFGAASWNDNEYQNFVDSLGVDNSGNRLQRTPEHQFNLGFDYTTDFMNRADALNIYMNYAYQGDFKWDPDNITEEPSYGLLDGRISYSPNETLTISAYGKNITNEQYRVFVINFFGDEVASLGAPRTYGLEVVARF</sequence>
<keyword evidence="9 11" id="KW-0472">Membrane</keyword>
<name>A0A6C0U732_9GAMM</name>
<keyword evidence="3 11" id="KW-1134">Transmembrane beta strand</keyword>
<dbReference type="GO" id="GO:0009279">
    <property type="term" value="C:cell outer membrane"/>
    <property type="evidence" value="ECO:0007669"/>
    <property type="project" value="UniProtKB-SubCell"/>
</dbReference>
<evidence type="ECO:0000256" key="6">
    <source>
        <dbReference type="ARBA" id="ARBA00023004"/>
    </source>
</evidence>
<dbReference type="Proteomes" id="UP000477680">
    <property type="component" value="Chromosome"/>
</dbReference>
<keyword evidence="4" id="KW-0410">Iron transport</keyword>
<evidence type="ECO:0000256" key="1">
    <source>
        <dbReference type="ARBA" id="ARBA00004571"/>
    </source>
</evidence>
<evidence type="ECO:0000256" key="12">
    <source>
        <dbReference type="RuleBase" id="RU003357"/>
    </source>
</evidence>
<evidence type="ECO:0000256" key="11">
    <source>
        <dbReference type="PROSITE-ProRule" id="PRU01360"/>
    </source>
</evidence>
<evidence type="ECO:0000256" key="8">
    <source>
        <dbReference type="ARBA" id="ARBA00023077"/>
    </source>
</evidence>
<evidence type="ECO:0000256" key="4">
    <source>
        <dbReference type="ARBA" id="ARBA00022496"/>
    </source>
</evidence>
<dbReference type="Gene3D" id="2.40.170.20">
    <property type="entry name" value="TonB-dependent receptor, beta-barrel domain"/>
    <property type="match status" value="1"/>
</dbReference>
<keyword evidence="7" id="KW-0406">Ion transport</keyword>
<dbReference type="SUPFAM" id="SSF56935">
    <property type="entry name" value="Porins"/>
    <property type="match status" value="1"/>
</dbReference>
<evidence type="ECO:0000256" key="13">
    <source>
        <dbReference type="SAM" id="SignalP"/>
    </source>
</evidence>
<evidence type="ECO:0000256" key="10">
    <source>
        <dbReference type="ARBA" id="ARBA00023237"/>
    </source>
</evidence>
<feature type="signal peptide" evidence="13">
    <location>
        <begin position="1"/>
        <end position="31"/>
    </location>
</feature>
<evidence type="ECO:0000256" key="3">
    <source>
        <dbReference type="ARBA" id="ARBA00022452"/>
    </source>
</evidence>
<keyword evidence="6" id="KW-0408">Iron</keyword>
<evidence type="ECO:0000256" key="7">
    <source>
        <dbReference type="ARBA" id="ARBA00023065"/>
    </source>
</evidence>
<protein>
    <submittedName>
        <fullName evidence="16">TonB-dependent receptor</fullName>
    </submittedName>
</protein>
<accession>A0A6C0U732</accession>
<gene>
    <name evidence="16" type="ORF">G3T16_07520</name>
</gene>
<evidence type="ECO:0000313" key="16">
    <source>
        <dbReference type="EMBL" id="QIB65274.1"/>
    </source>
</evidence>
<keyword evidence="16" id="KW-0675">Receptor</keyword>
<keyword evidence="2 11" id="KW-0813">Transport</keyword>
<proteinExistence type="inferred from homology"/>
<keyword evidence="8 12" id="KW-0798">TonB box</keyword>
<dbReference type="RefSeq" id="WP_163494514.1">
    <property type="nucleotide sequence ID" value="NZ_CP048711.1"/>
</dbReference>
<dbReference type="InterPro" id="IPR036942">
    <property type="entry name" value="Beta-barrel_TonB_sf"/>
</dbReference>
<evidence type="ECO:0000259" key="14">
    <source>
        <dbReference type="Pfam" id="PF00593"/>
    </source>
</evidence>
<dbReference type="KEGG" id="kim:G3T16_07520"/>
<dbReference type="PROSITE" id="PS52016">
    <property type="entry name" value="TONB_DEPENDENT_REC_3"/>
    <property type="match status" value="1"/>
</dbReference>
<comment type="subcellular location">
    <subcellularLocation>
        <location evidence="1 11">Cell outer membrane</location>
        <topology evidence="1 11">Multi-pass membrane protein</topology>
    </subcellularLocation>
</comment>
<evidence type="ECO:0000259" key="15">
    <source>
        <dbReference type="Pfam" id="PF07715"/>
    </source>
</evidence>
<dbReference type="InterPro" id="IPR012910">
    <property type="entry name" value="Plug_dom"/>
</dbReference>
<dbReference type="InterPro" id="IPR039426">
    <property type="entry name" value="TonB-dep_rcpt-like"/>
</dbReference>
<feature type="domain" description="TonB-dependent receptor plug" evidence="15">
    <location>
        <begin position="58"/>
        <end position="166"/>
    </location>
</feature>
<dbReference type="Pfam" id="PF00593">
    <property type="entry name" value="TonB_dep_Rec_b-barrel"/>
    <property type="match status" value="1"/>
</dbReference>
<dbReference type="EMBL" id="CP048711">
    <property type="protein sequence ID" value="QIB65274.1"/>
    <property type="molecule type" value="Genomic_DNA"/>
</dbReference>
<keyword evidence="17" id="KW-1185">Reference proteome</keyword>
<keyword evidence="5 11" id="KW-0812">Transmembrane</keyword>
<reference evidence="16 17" key="1">
    <citation type="submission" date="2020-02" db="EMBL/GenBank/DDBJ databases">
        <title>Genome sequencing for Kineobactrum sp. M2.</title>
        <authorList>
            <person name="Park S.-J."/>
        </authorList>
    </citation>
    <scope>NUCLEOTIDE SEQUENCE [LARGE SCALE GENOMIC DNA]</scope>
    <source>
        <strain evidence="16 17">M2</strain>
    </source>
</reference>
<dbReference type="PANTHER" id="PTHR32552">
    <property type="entry name" value="FERRICHROME IRON RECEPTOR-RELATED"/>
    <property type="match status" value="1"/>
</dbReference>